<dbReference type="InterPro" id="IPR003661">
    <property type="entry name" value="HisK_dim/P_dom"/>
</dbReference>
<keyword evidence="8" id="KW-0902">Two-component regulatory system</keyword>
<dbReference type="Proteomes" id="UP000346198">
    <property type="component" value="Unassembled WGS sequence"/>
</dbReference>
<dbReference type="Pfam" id="PF02518">
    <property type="entry name" value="HATPase_c"/>
    <property type="match status" value="1"/>
</dbReference>
<sequence length="840" mass="91620">MGAAEIAILGTLFVDSILGLIVYFTNRKRVVNQQFLLFTAGVALWQLSGWYALQAPSSEHAATAIRFASVFAALIPTSCHLLRLSIKYQNMSFLAVMQKGSGFLLINLITTIFCFTSFFLKSATMKVADVAFNGAHVEPEYGNGLALYAIYFLFSGIGLIVAFKRDLQQLRGSQKSELAFVVLGATVALSVGTTLSLSIPLIAGTSQFVPFSNALSIITLVSTIGYGIATQRILGILTIIRRIFAYTLLCLYLVVLYLCVWFALFFISERLSISSLLPAHVVATLVVAFSMAPVHGRLQKVADKLIPSKLIDIPGTIKMAGDIFQSVTTLDALCSQFSVLLIKALGAEHVRMLSATGKNFRLSYELGSHYETMELMQETPLIKLIKTSKEPVSRDSLIRVRETPQSVASLQIMLEYDISVATGVFSKGDLSGIVLLGAKNDGRIYDKTEQDALQILCNQLAVALENARLYTEMQDSKIRNEIMLDQLVSGVIVASPERKIALFNHEAQRITDIDEHGAIGESIDVLPRPIIHALDATLEKQVGVRNVDATLFTQDSEEESASIRMGSAFLFGHDSKPVGALLVFTDMTELKSLEEQVRRSDQLSSVGTLAAGMAHEIKNPLVTIKTFTQLLPKRYADEDFREDFASLVAHEVERIDSIVNELLSFSKPAKPHLIPMNLHETVEQTLKLMSEQLSQKNIALKNTCRAGKAAILGDARLLSQALVNLVLNAIEAIDDGGHITVGSINCMHLFATGAKPGNPIAKNCIRLQVSDTGAGIAQESLQKIFDPFFTSKSDGTGMGLSVSHGIIREHHGVIEVESEPEKGSTFYIYIPLLEEGGAIA</sequence>
<evidence type="ECO:0000256" key="9">
    <source>
        <dbReference type="SAM" id="Phobius"/>
    </source>
</evidence>
<dbReference type="InterPro" id="IPR005467">
    <property type="entry name" value="His_kinase_dom"/>
</dbReference>
<dbReference type="SUPFAM" id="SSF55781">
    <property type="entry name" value="GAF domain-like"/>
    <property type="match status" value="1"/>
</dbReference>
<feature type="transmembrane region" description="Helical" evidence="9">
    <location>
        <begin position="208"/>
        <end position="231"/>
    </location>
</feature>
<dbReference type="Pfam" id="PF00512">
    <property type="entry name" value="HisKA"/>
    <property type="match status" value="1"/>
</dbReference>
<keyword evidence="6" id="KW-0418">Kinase</keyword>
<dbReference type="RefSeq" id="WP_136063777.1">
    <property type="nucleotide sequence ID" value="NZ_CAAHFH010000002.1"/>
</dbReference>
<proteinExistence type="predicted"/>
<dbReference type="SUPFAM" id="SSF55874">
    <property type="entry name" value="ATPase domain of HSP90 chaperone/DNA topoisomerase II/histidine kinase"/>
    <property type="match status" value="1"/>
</dbReference>
<keyword evidence="4" id="KW-0808">Transferase</keyword>
<keyword evidence="9" id="KW-0472">Membrane</keyword>
<evidence type="ECO:0000313" key="12">
    <source>
        <dbReference type="Proteomes" id="UP000346198"/>
    </source>
</evidence>
<evidence type="ECO:0000256" key="2">
    <source>
        <dbReference type="ARBA" id="ARBA00012438"/>
    </source>
</evidence>
<evidence type="ECO:0000256" key="6">
    <source>
        <dbReference type="ARBA" id="ARBA00022777"/>
    </source>
</evidence>
<evidence type="ECO:0000256" key="5">
    <source>
        <dbReference type="ARBA" id="ARBA00022741"/>
    </source>
</evidence>
<keyword evidence="12" id="KW-1185">Reference proteome</keyword>
<dbReference type="InterPro" id="IPR003594">
    <property type="entry name" value="HATPase_dom"/>
</dbReference>
<dbReference type="SMART" id="SM00387">
    <property type="entry name" value="HATPase_c"/>
    <property type="match status" value="1"/>
</dbReference>
<evidence type="ECO:0000256" key="4">
    <source>
        <dbReference type="ARBA" id="ARBA00022679"/>
    </source>
</evidence>
<protein>
    <recommendedName>
        <fullName evidence="2">histidine kinase</fullName>
        <ecNumber evidence="2">2.7.13.3</ecNumber>
    </recommendedName>
</protein>
<feature type="transmembrane region" description="Helical" evidence="9">
    <location>
        <begin position="65"/>
        <end position="82"/>
    </location>
</feature>
<feature type="transmembrane region" description="Helical" evidence="9">
    <location>
        <begin position="6"/>
        <end position="23"/>
    </location>
</feature>
<reference evidence="11 12" key="1">
    <citation type="submission" date="2019-04" db="EMBL/GenBank/DDBJ databases">
        <authorList>
            <person name="Van Vliet M D."/>
        </authorList>
    </citation>
    <scope>NUCLEOTIDE SEQUENCE [LARGE SCALE GENOMIC DNA]</scope>
    <source>
        <strain evidence="11 12">F21</strain>
    </source>
</reference>
<evidence type="ECO:0000256" key="1">
    <source>
        <dbReference type="ARBA" id="ARBA00000085"/>
    </source>
</evidence>
<evidence type="ECO:0000256" key="7">
    <source>
        <dbReference type="ARBA" id="ARBA00022840"/>
    </source>
</evidence>
<evidence type="ECO:0000313" key="11">
    <source>
        <dbReference type="EMBL" id="VGO22394.1"/>
    </source>
</evidence>
<feature type="transmembrane region" description="Helical" evidence="9">
    <location>
        <begin position="178"/>
        <end position="202"/>
    </location>
</feature>
<keyword evidence="5" id="KW-0547">Nucleotide-binding</keyword>
<dbReference type="GO" id="GO:0005524">
    <property type="term" value="F:ATP binding"/>
    <property type="evidence" value="ECO:0007669"/>
    <property type="project" value="UniProtKB-KW"/>
</dbReference>
<dbReference type="GO" id="GO:0000155">
    <property type="term" value="F:phosphorelay sensor kinase activity"/>
    <property type="evidence" value="ECO:0007669"/>
    <property type="project" value="InterPro"/>
</dbReference>
<feature type="domain" description="Histidine kinase" evidence="10">
    <location>
        <begin position="612"/>
        <end position="834"/>
    </location>
</feature>
<feature type="transmembrane region" description="Helical" evidence="9">
    <location>
        <begin position="145"/>
        <end position="163"/>
    </location>
</feature>
<dbReference type="SUPFAM" id="SSF55785">
    <property type="entry name" value="PYP-like sensor domain (PAS domain)"/>
    <property type="match status" value="1"/>
</dbReference>
<dbReference type="SMART" id="SM00388">
    <property type="entry name" value="HisKA"/>
    <property type="match status" value="1"/>
</dbReference>
<dbReference type="InterPro" id="IPR029016">
    <property type="entry name" value="GAF-like_dom_sf"/>
</dbReference>
<keyword evidence="7" id="KW-0067">ATP-binding</keyword>
<evidence type="ECO:0000256" key="8">
    <source>
        <dbReference type="ARBA" id="ARBA00023012"/>
    </source>
</evidence>
<evidence type="ECO:0000259" key="10">
    <source>
        <dbReference type="PROSITE" id="PS50109"/>
    </source>
</evidence>
<dbReference type="CDD" id="cd00082">
    <property type="entry name" value="HisKA"/>
    <property type="match status" value="1"/>
</dbReference>
<dbReference type="Gene3D" id="1.10.287.130">
    <property type="match status" value="1"/>
</dbReference>
<dbReference type="Gene3D" id="3.30.450.40">
    <property type="match status" value="1"/>
</dbReference>
<name>A0A6C2UT21_9BACT</name>
<keyword evidence="9" id="KW-1133">Transmembrane helix</keyword>
<dbReference type="EMBL" id="CAAHFH010000002">
    <property type="protein sequence ID" value="VGO22394.1"/>
    <property type="molecule type" value="Genomic_DNA"/>
</dbReference>
<comment type="catalytic activity">
    <reaction evidence="1">
        <text>ATP + protein L-histidine = ADP + protein N-phospho-L-histidine.</text>
        <dbReference type="EC" id="2.7.13.3"/>
    </reaction>
</comment>
<organism evidence="11 12">
    <name type="scientific">Pontiella sulfatireligans</name>
    <dbReference type="NCBI Taxonomy" id="2750658"/>
    <lineage>
        <taxon>Bacteria</taxon>
        <taxon>Pseudomonadati</taxon>
        <taxon>Kiritimatiellota</taxon>
        <taxon>Kiritimatiellia</taxon>
        <taxon>Kiritimatiellales</taxon>
        <taxon>Pontiellaceae</taxon>
        <taxon>Pontiella</taxon>
    </lineage>
</organism>
<feature type="transmembrane region" description="Helical" evidence="9">
    <location>
        <begin position="243"/>
        <end position="267"/>
    </location>
</feature>
<dbReference type="PRINTS" id="PR00344">
    <property type="entry name" value="BCTRLSENSOR"/>
</dbReference>
<keyword evidence="3" id="KW-0597">Phosphoprotein</keyword>
<keyword evidence="9" id="KW-0812">Transmembrane</keyword>
<dbReference type="PANTHER" id="PTHR43065:SF10">
    <property type="entry name" value="PEROXIDE STRESS-ACTIVATED HISTIDINE KINASE MAK3"/>
    <property type="match status" value="1"/>
</dbReference>
<evidence type="ECO:0000256" key="3">
    <source>
        <dbReference type="ARBA" id="ARBA00022553"/>
    </source>
</evidence>
<dbReference type="Gene3D" id="3.30.450.20">
    <property type="entry name" value="PAS domain"/>
    <property type="match status" value="1"/>
</dbReference>
<dbReference type="PANTHER" id="PTHR43065">
    <property type="entry name" value="SENSOR HISTIDINE KINASE"/>
    <property type="match status" value="1"/>
</dbReference>
<dbReference type="EC" id="2.7.13.3" evidence="2"/>
<dbReference type="InterPro" id="IPR036890">
    <property type="entry name" value="HATPase_C_sf"/>
</dbReference>
<dbReference type="InterPro" id="IPR004358">
    <property type="entry name" value="Sig_transdc_His_kin-like_C"/>
</dbReference>
<dbReference type="SUPFAM" id="SSF47384">
    <property type="entry name" value="Homodimeric domain of signal transducing histidine kinase"/>
    <property type="match status" value="1"/>
</dbReference>
<dbReference type="Gene3D" id="3.30.565.10">
    <property type="entry name" value="Histidine kinase-like ATPase, C-terminal domain"/>
    <property type="match status" value="1"/>
</dbReference>
<gene>
    <name evidence="11" type="primary">zraS_2</name>
    <name evidence="11" type="ORF">SCARR_04477</name>
</gene>
<feature type="transmembrane region" description="Helical" evidence="9">
    <location>
        <begin position="103"/>
        <end position="125"/>
    </location>
</feature>
<feature type="transmembrane region" description="Helical" evidence="9">
    <location>
        <begin position="35"/>
        <end position="53"/>
    </location>
</feature>
<dbReference type="AlphaFoldDB" id="A0A6C2UT21"/>
<dbReference type="InterPro" id="IPR036097">
    <property type="entry name" value="HisK_dim/P_sf"/>
</dbReference>
<dbReference type="InterPro" id="IPR035965">
    <property type="entry name" value="PAS-like_dom_sf"/>
</dbReference>
<accession>A0A6C2UT21</accession>
<dbReference type="PROSITE" id="PS50109">
    <property type="entry name" value="HIS_KIN"/>
    <property type="match status" value="1"/>
</dbReference>